<name>A0AA96JBC1_9FLAO</name>
<proteinExistence type="inferred from homology"/>
<dbReference type="GO" id="GO:0016757">
    <property type="term" value="F:glycosyltransferase activity"/>
    <property type="evidence" value="ECO:0007669"/>
    <property type="project" value="UniProtKB-KW"/>
</dbReference>
<keyword evidence="7" id="KW-1185">Reference proteome</keyword>
<sequence length="330" mass="38135">MKKIAVVILNWNGAKLLEQFLPSVINFSDEATIYIADNASTDNSIQFIKDNYPTVSIIQNKDNFGFAKGYNIALEHIEEEIYCLLNSDVEVTQNWLTPILSAFENDSKIGIIQPKILDYKDKTKFEYAGAAGGFIDKYGYPFCRGRIFENIEEDSGQYDDEKEIFWASGACFFIRKEVYRKLNGFDDDFFAHQEEIDLCWRAFNLGYKAKYIPNSTVYHVGGATLNEGNPKKTFLNFRNSLFMLLKNLPENKLVPIIFTRLVLDGIAGIQFLLKGKFKHFVAILKAHFSFYSFINKMLKKRSANQSPNYFYNNSIVYSYFVKKLNRFVNI</sequence>
<dbReference type="AlphaFoldDB" id="A0AA96JBC1"/>
<organism evidence="6 7">
    <name type="scientific">Flavobacterium capsici</name>
    <dbReference type="NCBI Taxonomy" id="3075618"/>
    <lineage>
        <taxon>Bacteria</taxon>
        <taxon>Pseudomonadati</taxon>
        <taxon>Bacteroidota</taxon>
        <taxon>Flavobacteriia</taxon>
        <taxon>Flavobacteriales</taxon>
        <taxon>Flavobacteriaceae</taxon>
        <taxon>Flavobacterium</taxon>
    </lineage>
</organism>
<gene>
    <name evidence="6" type="ORF">RN605_03760</name>
    <name evidence="5" type="ORF">RN608_10460</name>
</gene>
<dbReference type="RefSeq" id="WP_313322345.1">
    <property type="nucleotide sequence ID" value="NZ_CP134878.1"/>
</dbReference>
<dbReference type="PANTHER" id="PTHR43179">
    <property type="entry name" value="RHAMNOSYLTRANSFERASE WBBL"/>
    <property type="match status" value="1"/>
</dbReference>
<reference evidence="6 7" key="1">
    <citation type="submission" date="2023-09" db="EMBL/GenBank/DDBJ databases">
        <title>Flavobacterium sp. a novel bacteria isolate from Pepper rhizosphere.</title>
        <authorList>
            <person name="Peng Y."/>
            <person name="Lee J."/>
        </authorList>
    </citation>
    <scope>NUCLEOTIDE SEQUENCE [LARGE SCALE GENOMIC DNA]</scope>
    <source>
        <strain evidence="5">PMR2A8</strain>
        <strain evidence="6 7">PMTSA4</strain>
    </source>
</reference>
<evidence type="ECO:0000313" key="6">
    <source>
        <dbReference type="EMBL" id="WNM22484.1"/>
    </source>
</evidence>
<evidence type="ECO:0000256" key="3">
    <source>
        <dbReference type="ARBA" id="ARBA00022679"/>
    </source>
</evidence>
<dbReference type="SUPFAM" id="SSF53448">
    <property type="entry name" value="Nucleotide-diphospho-sugar transferases"/>
    <property type="match status" value="1"/>
</dbReference>
<comment type="similarity">
    <text evidence="1">Belongs to the glycosyltransferase 2 family.</text>
</comment>
<accession>A0AA96J2Q1</accession>
<dbReference type="Proteomes" id="UP001304515">
    <property type="component" value="Chromosome"/>
</dbReference>
<evidence type="ECO:0000256" key="2">
    <source>
        <dbReference type="ARBA" id="ARBA00022676"/>
    </source>
</evidence>
<feature type="domain" description="Glycosyltransferase 2-like" evidence="4">
    <location>
        <begin position="6"/>
        <end position="181"/>
    </location>
</feature>
<dbReference type="KEGG" id="fcj:RN605_03760"/>
<dbReference type="EMBL" id="CP134890">
    <property type="protein sequence ID" value="WNM22484.1"/>
    <property type="molecule type" value="Genomic_DNA"/>
</dbReference>
<evidence type="ECO:0000259" key="4">
    <source>
        <dbReference type="Pfam" id="PF00535"/>
    </source>
</evidence>
<keyword evidence="2 6" id="KW-0328">Glycosyltransferase</keyword>
<evidence type="ECO:0000256" key="1">
    <source>
        <dbReference type="ARBA" id="ARBA00006739"/>
    </source>
</evidence>
<dbReference type="PANTHER" id="PTHR43179:SF12">
    <property type="entry name" value="GALACTOFURANOSYLTRANSFERASE GLFT2"/>
    <property type="match status" value="1"/>
</dbReference>
<dbReference type="Pfam" id="PF00535">
    <property type="entry name" value="Glycos_transf_2"/>
    <property type="match status" value="1"/>
</dbReference>
<accession>A0AA96JBC1</accession>
<dbReference type="InterPro" id="IPR029044">
    <property type="entry name" value="Nucleotide-diphossugar_trans"/>
</dbReference>
<dbReference type="EMBL" id="CP134878">
    <property type="protein sequence ID" value="WNM18433.1"/>
    <property type="molecule type" value="Genomic_DNA"/>
</dbReference>
<evidence type="ECO:0000313" key="7">
    <source>
        <dbReference type="Proteomes" id="UP001304515"/>
    </source>
</evidence>
<dbReference type="CDD" id="cd04186">
    <property type="entry name" value="GT_2_like_c"/>
    <property type="match status" value="1"/>
</dbReference>
<dbReference type="Gene3D" id="3.90.550.10">
    <property type="entry name" value="Spore Coat Polysaccharide Biosynthesis Protein SpsA, Chain A"/>
    <property type="match status" value="1"/>
</dbReference>
<evidence type="ECO:0000313" key="5">
    <source>
        <dbReference type="EMBL" id="WNM18433.1"/>
    </source>
</evidence>
<dbReference type="InterPro" id="IPR001173">
    <property type="entry name" value="Glyco_trans_2-like"/>
</dbReference>
<keyword evidence="3 6" id="KW-0808">Transferase</keyword>
<dbReference type="EC" id="2.4.-.-" evidence="6"/>
<protein>
    <submittedName>
        <fullName evidence="6">Glycosyltransferase family 2 protein</fullName>
        <ecNumber evidence="6">2.4.-.-</ecNumber>
    </submittedName>
</protein>